<dbReference type="InterPro" id="IPR000372">
    <property type="entry name" value="LRRNT"/>
</dbReference>
<keyword evidence="1" id="KW-0433">Leucine-rich repeat</keyword>
<evidence type="ECO:0000313" key="4">
    <source>
        <dbReference type="EMBL" id="MPC86162.1"/>
    </source>
</evidence>
<protein>
    <submittedName>
        <fullName evidence="4">Protein slit</fullName>
    </submittedName>
</protein>
<evidence type="ECO:0000256" key="2">
    <source>
        <dbReference type="ARBA" id="ARBA00022729"/>
    </source>
</evidence>
<dbReference type="SMART" id="SM00013">
    <property type="entry name" value="LRRNT"/>
    <property type="match status" value="1"/>
</dbReference>
<keyword evidence="5" id="KW-1185">Reference proteome</keyword>
<sequence>MAHVPAGLVDNVDRGCSLAPVCPRACRCGAGIVDCRDTGQADVPTHIPEDTIEL</sequence>
<evidence type="ECO:0000313" key="5">
    <source>
        <dbReference type="Proteomes" id="UP000324222"/>
    </source>
</evidence>
<evidence type="ECO:0000256" key="1">
    <source>
        <dbReference type="ARBA" id="ARBA00022614"/>
    </source>
</evidence>
<name>A0A5B7IQR9_PORTR</name>
<organism evidence="4 5">
    <name type="scientific">Portunus trituberculatus</name>
    <name type="common">Swimming crab</name>
    <name type="synonym">Neptunus trituberculatus</name>
    <dbReference type="NCBI Taxonomy" id="210409"/>
    <lineage>
        <taxon>Eukaryota</taxon>
        <taxon>Metazoa</taxon>
        <taxon>Ecdysozoa</taxon>
        <taxon>Arthropoda</taxon>
        <taxon>Crustacea</taxon>
        <taxon>Multicrustacea</taxon>
        <taxon>Malacostraca</taxon>
        <taxon>Eumalacostraca</taxon>
        <taxon>Eucarida</taxon>
        <taxon>Decapoda</taxon>
        <taxon>Pleocyemata</taxon>
        <taxon>Brachyura</taxon>
        <taxon>Eubrachyura</taxon>
        <taxon>Portunoidea</taxon>
        <taxon>Portunidae</taxon>
        <taxon>Portuninae</taxon>
        <taxon>Portunus</taxon>
    </lineage>
</organism>
<keyword evidence="2" id="KW-0732">Signal</keyword>
<accession>A0A5B7IQR9</accession>
<dbReference type="Proteomes" id="UP000324222">
    <property type="component" value="Unassembled WGS sequence"/>
</dbReference>
<reference evidence="4 5" key="1">
    <citation type="submission" date="2019-05" db="EMBL/GenBank/DDBJ databases">
        <title>Another draft genome of Portunus trituberculatus and its Hox gene families provides insights of decapod evolution.</title>
        <authorList>
            <person name="Jeong J.-H."/>
            <person name="Song I."/>
            <person name="Kim S."/>
            <person name="Choi T."/>
            <person name="Kim D."/>
            <person name="Ryu S."/>
            <person name="Kim W."/>
        </authorList>
    </citation>
    <scope>NUCLEOTIDE SEQUENCE [LARGE SCALE GENOMIC DNA]</scope>
    <source>
        <tissue evidence="4">Muscle</tissue>
    </source>
</reference>
<dbReference type="AlphaFoldDB" id="A0A5B7IQR9"/>
<feature type="domain" description="LRRNT" evidence="3">
    <location>
        <begin position="21"/>
        <end position="53"/>
    </location>
</feature>
<comment type="caution">
    <text evidence="4">The sequence shown here is derived from an EMBL/GenBank/DDBJ whole genome shotgun (WGS) entry which is preliminary data.</text>
</comment>
<proteinExistence type="predicted"/>
<gene>
    <name evidence="4" type="primary">sli_4</name>
    <name evidence="4" type="ORF">E2C01_080978</name>
</gene>
<evidence type="ECO:0000259" key="3">
    <source>
        <dbReference type="SMART" id="SM00013"/>
    </source>
</evidence>
<dbReference type="EMBL" id="VSRR010070654">
    <property type="protein sequence ID" value="MPC86162.1"/>
    <property type="molecule type" value="Genomic_DNA"/>
</dbReference>